<dbReference type="GO" id="GO:0003700">
    <property type="term" value="F:DNA-binding transcription factor activity"/>
    <property type="evidence" value="ECO:0007669"/>
    <property type="project" value="InterPro"/>
</dbReference>
<comment type="caution">
    <text evidence="6">The sequence shown here is derived from an EMBL/GenBank/DDBJ whole genome shotgun (WGS) entry which is preliminary data.</text>
</comment>
<evidence type="ECO:0000313" key="6">
    <source>
        <dbReference type="EMBL" id="RDS83498.1"/>
    </source>
</evidence>
<proteinExistence type="predicted"/>
<name>A0A370X534_9GAMM</name>
<organism evidence="6 7">
    <name type="scientific">Dyella monticola</name>
    <dbReference type="NCBI Taxonomy" id="1927958"/>
    <lineage>
        <taxon>Bacteria</taxon>
        <taxon>Pseudomonadati</taxon>
        <taxon>Pseudomonadota</taxon>
        <taxon>Gammaproteobacteria</taxon>
        <taxon>Lysobacterales</taxon>
        <taxon>Rhodanobacteraceae</taxon>
        <taxon>Dyella</taxon>
    </lineage>
</organism>
<dbReference type="RefSeq" id="WP_115494206.1">
    <property type="nucleotide sequence ID" value="NZ_QRBE01000002.1"/>
</dbReference>
<sequence>MNKHLVDDLSNGTPNSNSTEPNAIDTADVDALYKMAQVSRTLKSVTCAIEKLLHVASGASDLTLMHCLVLVHLSKTATCQQADLKEATGAAAPHLTKLMDELVHRDLVCRNRSSWDRRQVIVALTAPGRETALRLLAALHGVIDKAQINAIAQLGSSLERFVSTRENNQA</sequence>
<evidence type="ECO:0000259" key="5">
    <source>
        <dbReference type="SMART" id="SM00347"/>
    </source>
</evidence>
<evidence type="ECO:0000256" key="2">
    <source>
        <dbReference type="ARBA" id="ARBA00023125"/>
    </source>
</evidence>
<dbReference type="Proteomes" id="UP000254258">
    <property type="component" value="Unassembled WGS sequence"/>
</dbReference>
<dbReference type="InterPro" id="IPR000835">
    <property type="entry name" value="HTH_MarR-typ"/>
</dbReference>
<feature type="domain" description="HTH marR-type" evidence="5">
    <location>
        <begin position="55"/>
        <end position="160"/>
    </location>
</feature>
<evidence type="ECO:0000313" key="7">
    <source>
        <dbReference type="Proteomes" id="UP000254258"/>
    </source>
</evidence>
<dbReference type="SMART" id="SM00347">
    <property type="entry name" value="HTH_MARR"/>
    <property type="match status" value="1"/>
</dbReference>
<dbReference type="Gene3D" id="1.10.10.10">
    <property type="entry name" value="Winged helix-like DNA-binding domain superfamily/Winged helix DNA-binding domain"/>
    <property type="match status" value="1"/>
</dbReference>
<dbReference type="InterPro" id="IPR039422">
    <property type="entry name" value="MarR/SlyA-like"/>
</dbReference>
<dbReference type="SUPFAM" id="SSF46785">
    <property type="entry name" value="Winged helix' DNA-binding domain"/>
    <property type="match status" value="1"/>
</dbReference>
<gene>
    <name evidence="6" type="ORF">DWU98_03905</name>
</gene>
<dbReference type="InterPro" id="IPR036390">
    <property type="entry name" value="WH_DNA-bd_sf"/>
</dbReference>
<dbReference type="InterPro" id="IPR036388">
    <property type="entry name" value="WH-like_DNA-bd_sf"/>
</dbReference>
<keyword evidence="7" id="KW-1185">Reference proteome</keyword>
<dbReference type="InterPro" id="IPR055166">
    <property type="entry name" value="Transc_reg_Sar_Rot_HTH"/>
</dbReference>
<evidence type="ECO:0000256" key="3">
    <source>
        <dbReference type="ARBA" id="ARBA00023163"/>
    </source>
</evidence>
<dbReference type="PANTHER" id="PTHR33164:SF99">
    <property type="entry name" value="MARR FAMILY REGULATORY PROTEIN"/>
    <property type="match status" value="1"/>
</dbReference>
<feature type="region of interest" description="Disordered" evidence="4">
    <location>
        <begin position="1"/>
        <end position="23"/>
    </location>
</feature>
<protein>
    <submittedName>
        <fullName evidence="6">MarR family transcriptional regulator</fullName>
    </submittedName>
</protein>
<keyword evidence="1" id="KW-0805">Transcription regulation</keyword>
<keyword evidence="2" id="KW-0238">DNA-binding</keyword>
<accession>A0A370X534</accession>
<dbReference type="Pfam" id="PF22381">
    <property type="entry name" value="Staph_reg_Sar_Rot"/>
    <property type="match status" value="1"/>
</dbReference>
<dbReference type="PANTHER" id="PTHR33164">
    <property type="entry name" value="TRANSCRIPTIONAL REGULATOR, MARR FAMILY"/>
    <property type="match status" value="1"/>
</dbReference>
<dbReference type="AlphaFoldDB" id="A0A370X534"/>
<dbReference type="EMBL" id="QRBE01000002">
    <property type="protein sequence ID" value="RDS83498.1"/>
    <property type="molecule type" value="Genomic_DNA"/>
</dbReference>
<dbReference type="OrthoDB" id="5953991at2"/>
<reference evidence="6 7" key="1">
    <citation type="submission" date="2018-07" db="EMBL/GenBank/DDBJ databases">
        <title>Dyella monticola sp. nov. and Dyella psychrodurans sp. nov. isolated from monsoon evergreen broad-leaved forest soil of Dinghu Mountain, China.</title>
        <authorList>
            <person name="Gao Z."/>
            <person name="Qiu L."/>
        </authorList>
    </citation>
    <scope>NUCLEOTIDE SEQUENCE [LARGE SCALE GENOMIC DNA]</scope>
    <source>
        <strain evidence="6 7">4G-K06</strain>
    </source>
</reference>
<dbReference type="GO" id="GO:0006950">
    <property type="term" value="P:response to stress"/>
    <property type="evidence" value="ECO:0007669"/>
    <property type="project" value="TreeGrafter"/>
</dbReference>
<feature type="compositionally biased region" description="Polar residues" evidence="4">
    <location>
        <begin position="10"/>
        <end position="21"/>
    </location>
</feature>
<keyword evidence="3" id="KW-0804">Transcription</keyword>
<evidence type="ECO:0000256" key="1">
    <source>
        <dbReference type="ARBA" id="ARBA00023015"/>
    </source>
</evidence>
<evidence type="ECO:0000256" key="4">
    <source>
        <dbReference type="SAM" id="MobiDB-lite"/>
    </source>
</evidence>
<dbReference type="GO" id="GO:0003677">
    <property type="term" value="F:DNA binding"/>
    <property type="evidence" value="ECO:0007669"/>
    <property type="project" value="UniProtKB-KW"/>
</dbReference>